<dbReference type="KEGG" id="abac:LuPra_02647"/>
<organism evidence="1 2">
    <name type="scientific">Luteitalea pratensis</name>
    <dbReference type="NCBI Taxonomy" id="1855912"/>
    <lineage>
        <taxon>Bacteria</taxon>
        <taxon>Pseudomonadati</taxon>
        <taxon>Acidobacteriota</taxon>
        <taxon>Vicinamibacteria</taxon>
        <taxon>Vicinamibacterales</taxon>
        <taxon>Vicinamibacteraceae</taxon>
        <taxon>Luteitalea</taxon>
    </lineage>
</organism>
<dbReference type="AlphaFoldDB" id="A0A143PML8"/>
<sequence>MRRGRVGLAVGLAVALTSGGSVWGARAAADAELRIENARYRIVVEQRRGAPAALVVSRLDQPGVSRRLTPDVRVLMTRTDPGYRAMSLGEEVVLTAGWKPAAPPPHETELFAGVPGQKPAPVSNESDLFAVASPRQHRATGVTVKDAQTLTFSFKADPSYDVALAIALEPGTAAPIIDTSVTPRVAGFYSAAFGGVGGRESATLDFVYQPLVWSWRRFPAKSYLTPESMATTAATFVTAGGLTEGVAADPAEIPYRFATFQNSRFGLTLRDVDGRARPMLFAPVLGGEGSQRAAGERFAFKTRYVLAAGDWYAGLQHVLRDVFAYRAERQNAAISLNDTLDNMIAFAMDDAYSGWVPELKGFDYKWDVPGTVKVVSALHALGVALVTGDREIYNRRALPLIEYVMSREKYLYATDEAITYQNPSHFLRGPCVEIGELAGLFAMTGGKSVGFKREAERLFGKPRRLNLLTDTGGGTWQDALAMYRITGEQSWLQKARSGADAHVKAEIDTLPGDFTTNSALVDKQAAFYIDYGPRWFDLYEIYEATGERRYLDAAITSARAMLLMLRSQPFAPATTMLVNQGGRVPGVVNWQRVPNPKSGPNEPTWIRVPRDTTTAVPEQRLPAWRTSLVGLPPEQGRTYGLGPIMLTHHAAWLMRLAHHANDPLLREAAENAVLGRYANFPGYYFTSFETNVYQRADYPLHSYQDLKYNAIFYNHVWPHIALLVDYLVSDAFARSGGRVDFPSAYAPGYAFLTSKVYGHRLGRINDDKDVALWLPRRAASFSTPAVNHLFGVGSADLHLVLMNTSTDAQDVTVRLDPDVVPWDAGVRYDVALTGSASGNTTSIDGVLRVPVAGRGFTVATIRKLAVDPAFQRRVVTALPQPPSDRGFSRVETGVPAIGTLTGMLLSVVPEFADAFVYMDATEKDARDVEFRYRQGDDEWTVVRDTAYPFELSVHVGDPSRALEVRVTATDHRGTTHTGPALVLAR</sequence>
<reference evidence="2" key="2">
    <citation type="submission" date="2016-04" db="EMBL/GenBank/DDBJ databases">
        <title>First Complete Genome Sequence of a Subdivision 6 Acidobacterium.</title>
        <authorList>
            <person name="Huang S."/>
            <person name="Vieira S."/>
            <person name="Bunk B."/>
            <person name="Riedel T."/>
            <person name="Sproeer C."/>
            <person name="Overmann J."/>
        </authorList>
    </citation>
    <scope>NUCLEOTIDE SEQUENCE [LARGE SCALE GENOMIC DNA]</scope>
    <source>
        <strain evidence="2">DSM 100886 HEG_-6_39</strain>
    </source>
</reference>
<dbReference type="InterPro" id="IPR008928">
    <property type="entry name" value="6-hairpin_glycosidase_sf"/>
</dbReference>
<accession>A0A143PML8</accession>
<dbReference type="SUPFAM" id="SSF48208">
    <property type="entry name" value="Six-hairpin glycosidases"/>
    <property type="match status" value="1"/>
</dbReference>
<evidence type="ECO:0000313" key="1">
    <source>
        <dbReference type="EMBL" id="AMY09430.1"/>
    </source>
</evidence>
<reference evidence="1 2" key="1">
    <citation type="journal article" date="2016" name="Genome Announc.">
        <title>First Complete Genome Sequence of a Subdivision 6 Acidobacterium Strain.</title>
        <authorList>
            <person name="Huang S."/>
            <person name="Vieira S."/>
            <person name="Bunk B."/>
            <person name="Riedel T."/>
            <person name="Sproer C."/>
            <person name="Overmann J."/>
        </authorList>
    </citation>
    <scope>NUCLEOTIDE SEQUENCE [LARGE SCALE GENOMIC DNA]</scope>
    <source>
        <strain evidence="2">DSM 100886 HEG_-6_39</strain>
    </source>
</reference>
<dbReference type="STRING" id="1855912.LuPra_02647"/>
<name>A0A143PML8_LUTPR</name>
<dbReference type="Proteomes" id="UP000076079">
    <property type="component" value="Chromosome"/>
</dbReference>
<dbReference type="PATRIC" id="fig|1813736.3.peg.2796"/>
<dbReference type="GO" id="GO:0005975">
    <property type="term" value="P:carbohydrate metabolic process"/>
    <property type="evidence" value="ECO:0007669"/>
    <property type="project" value="InterPro"/>
</dbReference>
<dbReference type="OrthoDB" id="3796513at2"/>
<dbReference type="EMBL" id="CP015136">
    <property type="protein sequence ID" value="AMY09430.1"/>
    <property type="molecule type" value="Genomic_DNA"/>
</dbReference>
<evidence type="ECO:0000313" key="2">
    <source>
        <dbReference type="Proteomes" id="UP000076079"/>
    </source>
</evidence>
<protein>
    <submittedName>
        <fullName evidence="1">Uncharacterized protein</fullName>
    </submittedName>
</protein>
<dbReference type="RefSeq" id="WP_110171176.1">
    <property type="nucleotide sequence ID" value="NZ_CP015136.1"/>
</dbReference>
<keyword evidence="2" id="KW-1185">Reference proteome</keyword>
<gene>
    <name evidence="1" type="ORF">LuPra_02647</name>
</gene>
<proteinExistence type="predicted"/>